<keyword evidence="2 7" id="KW-0813">Transport</keyword>
<organism evidence="10 11">
    <name type="scientific">Herbiconiux flava</name>
    <dbReference type="NCBI Taxonomy" id="881268"/>
    <lineage>
        <taxon>Bacteria</taxon>
        <taxon>Bacillati</taxon>
        <taxon>Actinomycetota</taxon>
        <taxon>Actinomycetes</taxon>
        <taxon>Micrococcales</taxon>
        <taxon>Microbacteriaceae</taxon>
        <taxon>Herbiconiux</taxon>
    </lineage>
</organism>
<dbReference type="PROSITE" id="PS50928">
    <property type="entry name" value="ABC_TM1"/>
    <property type="match status" value="1"/>
</dbReference>
<evidence type="ECO:0000313" key="10">
    <source>
        <dbReference type="EMBL" id="NYD71975.1"/>
    </source>
</evidence>
<reference evidence="10 11" key="1">
    <citation type="submission" date="2020-07" db="EMBL/GenBank/DDBJ databases">
        <title>Sequencing the genomes of 1000 actinobacteria strains.</title>
        <authorList>
            <person name="Klenk H.-P."/>
        </authorList>
    </citation>
    <scope>NUCLEOTIDE SEQUENCE [LARGE SCALE GENOMIC DNA]</scope>
    <source>
        <strain evidence="10 11">DSM 26474</strain>
    </source>
</reference>
<dbReference type="GO" id="GO:0055085">
    <property type="term" value="P:transmembrane transport"/>
    <property type="evidence" value="ECO:0007669"/>
    <property type="project" value="InterPro"/>
</dbReference>
<keyword evidence="6 7" id="KW-0472">Membrane</keyword>
<evidence type="ECO:0000256" key="2">
    <source>
        <dbReference type="ARBA" id="ARBA00022448"/>
    </source>
</evidence>
<evidence type="ECO:0000256" key="1">
    <source>
        <dbReference type="ARBA" id="ARBA00004651"/>
    </source>
</evidence>
<dbReference type="GO" id="GO:0005886">
    <property type="term" value="C:plasma membrane"/>
    <property type="evidence" value="ECO:0007669"/>
    <property type="project" value="UniProtKB-SubCell"/>
</dbReference>
<dbReference type="Gene3D" id="1.10.3720.10">
    <property type="entry name" value="MetI-like"/>
    <property type="match status" value="1"/>
</dbReference>
<comment type="subcellular location">
    <subcellularLocation>
        <location evidence="1 7">Cell membrane</location>
        <topology evidence="1 7">Multi-pass membrane protein</topology>
    </subcellularLocation>
</comment>
<keyword evidence="4 7" id="KW-0812">Transmembrane</keyword>
<feature type="transmembrane region" description="Helical" evidence="7">
    <location>
        <begin position="277"/>
        <end position="298"/>
    </location>
</feature>
<evidence type="ECO:0000256" key="6">
    <source>
        <dbReference type="ARBA" id="ARBA00023136"/>
    </source>
</evidence>
<evidence type="ECO:0000256" key="3">
    <source>
        <dbReference type="ARBA" id="ARBA00022475"/>
    </source>
</evidence>
<dbReference type="RefSeq" id="WP_179548806.1">
    <property type="nucleotide sequence ID" value="NZ_BSEW01000002.1"/>
</dbReference>
<gene>
    <name evidence="10" type="ORF">BJ984_003133</name>
</gene>
<dbReference type="CDD" id="cd06261">
    <property type="entry name" value="TM_PBP2"/>
    <property type="match status" value="1"/>
</dbReference>
<feature type="transmembrane region" description="Helical" evidence="7">
    <location>
        <begin position="98"/>
        <end position="122"/>
    </location>
</feature>
<dbReference type="EMBL" id="JACCBM010000001">
    <property type="protein sequence ID" value="NYD71975.1"/>
    <property type="molecule type" value="Genomic_DNA"/>
</dbReference>
<dbReference type="InterPro" id="IPR000515">
    <property type="entry name" value="MetI-like"/>
</dbReference>
<dbReference type="SUPFAM" id="SSF161098">
    <property type="entry name" value="MetI-like"/>
    <property type="match status" value="1"/>
</dbReference>
<evidence type="ECO:0000256" key="8">
    <source>
        <dbReference type="SAM" id="MobiDB-lite"/>
    </source>
</evidence>
<evidence type="ECO:0000259" key="9">
    <source>
        <dbReference type="PROSITE" id="PS50928"/>
    </source>
</evidence>
<keyword evidence="5 7" id="KW-1133">Transmembrane helix</keyword>
<feature type="transmembrane region" description="Helical" evidence="7">
    <location>
        <begin position="134"/>
        <end position="153"/>
    </location>
</feature>
<evidence type="ECO:0000313" key="11">
    <source>
        <dbReference type="Proteomes" id="UP000549913"/>
    </source>
</evidence>
<dbReference type="PANTHER" id="PTHR30151:SF41">
    <property type="entry name" value="ABC TRANSPORTER PERMEASE PROTEIN"/>
    <property type="match status" value="1"/>
</dbReference>
<comment type="similarity">
    <text evidence="7">Belongs to the binding-protein-dependent transport system permease family.</text>
</comment>
<dbReference type="Pfam" id="PF00528">
    <property type="entry name" value="BPD_transp_1"/>
    <property type="match status" value="1"/>
</dbReference>
<dbReference type="AlphaFoldDB" id="A0A852STA2"/>
<proteinExistence type="inferred from homology"/>
<feature type="transmembrane region" description="Helical" evidence="7">
    <location>
        <begin position="21"/>
        <end position="43"/>
    </location>
</feature>
<keyword evidence="3" id="KW-1003">Cell membrane</keyword>
<dbReference type="PANTHER" id="PTHR30151">
    <property type="entry name" value="ALKANE SULFONATE ABC TRANSPORTER-RELATED, MEMBRANE SUBUNIT"/>
    <property type="match status" value="1"/>
</dbReference>
<protein>
    <submittedName>
        <fullName evidence="10">NitT/TauT family transport system permease protein</fullName>
    </submittedName>
</protein>
<dbReference type="Proteomes" id="UP000549913">
    <property type="component" value="Unassembled WGS sequence"/>
</dbReference>
<feature type="region of interest" description="Disordered" evidence="8">
    <location>
        <begin position="1"/>
        <end position="20"/>
    </location>
</feature>
<evidence type="ECO:0000256" key="4">
    <source>
        <dbReference type="ARBA" id="ARBA00022692"/>
    </source>
</evidence>
<evidence type="ECO:0000256" key="7">
    <source>
        <dbReference type="RuleBase" id="RU363032"/>
    </source>
</evidence>
<evidence type="ECO:0000256" key="5">
    <source>
        <dbReference type="ARBA" id="ARBA00022989"/>
    </source>
</evidence>
<accession>A0A852STA2</accession>
<feature type="transmembrane region" description="Helical" evidence="7">
    <location>
        <begin position="173"/>
        <end position="190"/>
    </location>
</feature>
<name>A0A852STA2_9MICO</name>
<comment type="caution">
    <text evidence="10">The sequence shown here is derived from an EMBL/GenBank/DDBJ whole genome shotgun (WGS) entry which is preliminary data.</text>
</comment>
<keyword evidence="11" id="KW-1185">Reference proteome</keyword>
<dbReference type="InterPro" id="IPR035906">
    <property type="entry name" value="MetI-like_sf"/>
</dbReference>
<sequence>MSGRSPSGTRDRRPAARRSGTTATRVAFGAGGVLLVVVVWELYKAIGPATGVVIGDLTVLPRTTDLAMPHVWDMVGRMFEQTGNGRNAQPVWLAVTQAALFTLGVAAVGWIVGVVVGLLLAILMQRFRTAESAVLPWIVLSQTVPLIAIAPLVRRWGAQLEFGDFTWESWMSVAIIASYLAFFPVSIGALRGLNSPDTIHVELFRSYGAGWWKTLFTLRLPASVPYLLPALRLAAANAVIGTVVAEVSIGLRGGIGRMIIEFAQQASGDPAKTWAPIFGAIAVGLVAAGVIALLGVLLRRFRRGEVPA</sequence>
<feature type="domain" description="ABC transmembrane type-1" evidence="9">
    <location>
        <begin position="99"/>
        <end position="298"/>
    </location>
</feature>